<gene>
    <name evidence="3" type="primary">WBP2</name>
    <name evidence="3" type="ORF">BLAG_LOCUS24881</name>
</gene>
<evidence type="ECO:0000313" key="4">
    <source>
        <dbReference type="Proteomes" id="UP000838412"/>
    </source>
</evidence>
<dbReference type="EMBL" id="OV696694">
    <property type="protein sequence ID" value="CAH1273579.1"/>
    <property type="molecule type" value="Genomic_DNA"/>
</dbReference>
<organism evidence="3 4">
    <name type="scientific">Branchiostoma lanceolatum</name>
    <name type="common">Common lancelet</name>
    <name type="synonym">Amphioxus lanceolatum</name>
    <dbReference type="NCBI Taxonomy" id="7740"/>
    <lineage>
        <taxon>Eukaryota</taxon>
        <taxon>Metazoa</taxon>
        <taxon>Chordata</taxon>
        <taxon>Cephalochordata</taxon>
        <taxon>Leptocardii</taxon>
        <taxon>Amphioxiformes</taxon>
        <taxon>Branchiostomatidae</taxon>
        <taxon>Branchiostoma</taxon>
    </lineage>
</organism>
<name>A0A8K0AFM1_BRALA</name>
<dbReference type="InterPro" id="IPR044852">
    <property type="entry name" value="WBP2-like"/>
</dbReference>
<feature type="region of interest" description="Disordered" evidence="1">
    <location>
        <begin position="135"/>
        <end position="154"/>
    </location>
</feature>
<accession>A0A8K0AFM1</accession>
<dbReference type="OrthoDB" id="1259151at2759"/>
<dbReference type="GO" id="GO:0031490">
    <property type="term" value="F:chromatin DNA binding"/>
    <property type="evidence" value="ECO:0007669"/>
    <property type="project" value="TreeGrafter"/>
</dbReference>
<dbReference type="Proteomes" id="UP000838412">
    <property type="component" value="Chromosome 9"/>
</dbReference>
<dbReference type="Pfam" id="PF02893">
    <property type="entry name" value="GRAM"/>
    <property type="match status" value="1"/>
</dbReference>
<dbReference type="SUPFAM" id="SSF50729">
    <property type="entry name" value="PH domain-like"/>
    <property type="match status" value="1"/>
</dbReference>
<dbReference type="InterPro" id="IPR004182">
    <property type="entry name" value="GRAM"/>
</dbReference>
<dbReference type="AlphaFoldDB" id="A0A8K0AFM1"/>
<evidence type="ECO:0000313" key="3">
    <source>
        <dbReference type="EMBL" id="CAH1273579.1"/>
    </source>
</evidence>
<reference evidence="3" key="1">
    <citation type="submission" date="2022-01" db="EMBL/GenBank/DDBJ databases">
        <authorList>
            <person name="Braso-Vives M."/>
        </authorList>
    </citation>
    <scope>NUCLEOTIDE SEQUENCE</scope>
</reference>
<dbReference type="GO" id="GO:0005634">
    <property type="term" value="C:nucleus"/>
    <property type="evidence" value="ECO:0007669"/>
    <property type="project" value="TreeGrafter"/>
</dbReference>
<protein>
    <submittedName>
        <fullName evidence="3">WBP2 protein</fullName>
    </submittedName>
</protein>
<dbReference type="GO" id="GO:0003713">
    <property type="term" value="F:transcription coactivator activity"/>
    <property type="evidence" value="ECO:0007669"/>
    <property type="project" value="InterPro"/>
</dbReference>
<feature type="region of interest" description="Disordered" evidence="1">
    <location>
        <begin position="189"/>
        <end position="259"/>
    </location>
</feature>
<keyword evidence="4" id="KW-1185">Reference proteome</keyword>
<sequence>MAVNRAHHQNGGVLVFHGERIVMDYDGVELVFEDPEPGPLSDHLKGTKKGKAFLTNYRVIFHTKGRDLMQSFHMPFHLMKGVEIKQPMFGANAIKGKVSAEPGGGWEGKVVFKMTFNHGGAIEFGQGLLKLGSEASRNGNRAPPTPMGNVYMPPPNGAYAPGPPPPGVFDPAYPPPAYPSAPPMANGAYGAPPPPYPGPGVYASAPPPGMNPNDSKAQEAAASAYYDPNNPHNVYLPQQQPVPQDPPPAYEEVEDKKKK</sequence>
<evidence type="ECO:0000259" key="2">
    <source>
        <dbReference type="Pfam" id="PF02893"/>
    </source>
</evidence>
<evidence type="ECO:0000256" key="1">
    <source>
        <dbReference type="SAM" id="MobiDB-lite"/>
    </source>
</evidence>
<feature type="domain" description="GRAM" evidence="2">
    <location>
        <begin position="39"/>
        <end position="130"/>
    </location>
</feature>
<dbReference type="PANTHER" id="PTHR31606">
    <property type="entry name" value="WW DOMAIN BINDING PROTEIN 2, ISOFORM E"/>
    <property type="match status" value="1"/>
</dbReference>
<dbReference type="PANTHER" id="PTHR31606:SF1">
    <property type="entry name" value="WW DOMAIN BINDING PROTEIN 2, ISOFORM E"/>
    <property type="match status" value="1"/>
</dbReference>
<proteinExistence type="predicted"/>
<dbReference type="CDD" id="cd13214">
    <property type="entry name" value="PH-GRAM_WBP2"/>
    <property type="match status" value="1"/>
</dbReference>